<dbReference type="InterPro" id="IPR043429">
    <property type="entry name" value="ArtM/GltK/GlnP/TcyL/YhdX-like"/>
</dbReference>
<dbReference type="SUPFAM" id="SSF161098">
    <property type="entry name" value="MetI-like"/>
    <property type="match status" value="1"/>
</dbReference>
<keyword evidence="6" id="KW-0029">Amino-acid transport</keyword>
<evidence type="ECO:0000256" key="4">
    <source>
        <dbReference type="ARBA" id="ARBA00022475"/>
    </source>
</evidence>
<feature type="transmembrane region" description="Helical" evidence="9">
    <location>
        <begin position="20"/>
        <end position="40"/>
    </location>
</feature>
<accession>A0A934MLP7</accession>
<evidence type="ECO:0000256" key="6">
    <source>
        <dbReference type="ARBA" id="ARBA00022970"/>
    </source>
</evidence>
<dbReference type="RefSeq" id="WP_198882470.1">
    <property type="nucleotide sequence ID" value="NZ_JAEKJA010000010.1"/>
</dbReference>
<dbReference type="AlphaFoldDB" id="A0A934MLP7"/>
<gene>
    <name evidence="11" type="primary">ehuD</name>
    <name evidence="11" type="ORF">JCR33_12735</name>
</gene>
<dbReference type="InterPro" id="IPR010065">
    <property type="entry name" value="AA_ABC_transptr_permease_3TM"/>
</dbReference>
<evidence type="ECO:0000256" key="1">
    <source>
        <dbReference type="ARBA" id="ARBA00004429"/>
    </source>
</evidence>
<keyword evidence="8 9" id="KW-0472">Membrane</keyword>
<dbReference type="EMBL" id="JAEKJA010000010">
    <property type="protein sequence ID" value="MBJ3776564.1"/>
    <property type="molecule type" value="Genomic_DNA"/>
</dbReference>
<keyword evidence="5 9" id="KW-0812">Transmembrane</keyword>
<dbReference type="Gene3D" id="1.10.3720.10">
    <property type="entry name" value="MetI-like"/>
    <property type="match status" value="1"/>
</dbReference>
<dbReference type="Pfam" id="PF00528">
    <property type="entry name" value="BPD_transp_1"/>
    <property type="match status" value="1"/>
</dbReference>
<evidence type="ECO:0000256" key="5">
    <source>
        <dbReference type="ARBA" id="ARBA00022692"/>
    </source>
</evidence>
<comment type="similarity">
    <text evidence="2">Belongs to the binding-protein-dependent transport system permease family. HisMQ subfamily.</text>
</comment>
<name>A0A934MLP7_9HYPH</name>
<dbReference type="PANTHER" id="PTHR30614:SF0">
    <property type="entry name" value="L-CYSTINE TRANSPORT SYSTEM PERMEASE PROTEIN TCYL"/>
    <property type="match status" value="1"/>
</dbReference>
<evidence type="ECO:0000256" key="9">
    <source>
        <dbReference type="RuleBase" id="RU363032"/>
    </source>
</evidence>
<dbReference type="NCBIfam" id="TIGR03003">
    <property type="entry name" value="ectoine_ehuD"/>
    <property type="match status" value="1"/>
</dbReference>
<evidence type="ECO:0000256" key="2">
    <source>
        <dbReference type="ARBA" id="ARBA00010072"/>
    </source>
</evidence>
<protein>
    <submittedName>
        <fullName evidence="11">Ectoine/hydroxyectoine ABC transporter permease subunit EhuD</fullName>
    </submittedName>
</protein>
<dbReference type="InterPro" id="IPR035906">
    <property type="entry name" value="MetI-like_sf"/>
</dbReference>
<keyword evidence="4" id="KW-1003">Cell membrane</keyword>
<feature type="transmembrane region" description="Helical" evidence="9">
    <location>
        <begin position="189"/>
        <end position="210"/>
    </location>
</feature>
<keyword evidence="7 9" id="KW-1133">Transmembrane helix</keyword>
<reference evidence="11" key="1">
    <citation type="submission" date="2020-12" db="EMBL/GenBank/DDBJ databases">
        <title>Bacterial taxonomy.</title>
        <authorList>
            <person name="Pan X."/>
        </authorList>
    </citation>
    <scope>NUCLEOTIDE SEQUENCE</scope>
    <source>
        <strain evidence="11">B2012</strain>
    </source>
</reference>
<evidence type="ECO:0000256" key="8">
    <source>
        <dbReference type="ARBA" id="ARBA00023136"/>
    </source>
</evidence>
<dbReference type="CDD" id="cd06261">
    <property type="entry name" value="TM_PBP2"/>
    <property type="match status" value="1"/>
</dbReference>
<dbReference type="InterPro" id="IPR014341">
    <property type="entry name" value="Ectoine_EhuD"/>
</dbReference>
<dbReference type="InterPro" id="IPR000515">
    <property type="entry name" value="MetI-like"/>
</dbReference>
<dbReference type="GO" id="GO:0022857">
    <property type="term" value="F:transmembrane transporter activity"/>
    <property type="evidence" value="ECO:0007669"/>
    <property type="project" value="InterPro"/>
</dbReference>
<evidence type="ECO:0000256" key="7">
    <source>
        <dbReference type="ARBA" id="ARBA00022989"/>
    </source>
</evidence>
<dbReference type="Proteomes" id="UP000609531">
    <property type="component" value="Unassembled WGS sequence"/>
</dbReference>
<dbReference type="PROSITE" id="PS50928">
    <property type="entry name" value="ABC_TM1"/>
    <property type="match status" value="1"/>
</dbReference>
<evidence type="ECO:0000313" key="12">
    <source>
        <dbReference type="Proteomes" id="UP000609531"/>
    </source>
</evidence>
<comment type="caution">
    <text evidence="11">The sequence shown here is derived from an EMBL/GenBank/DDBJ whole genome shotgun (WGS) entry which is preliminary data.</text>
</comment>
<dbReference type="NCBIfam" id="TIGR01726">
    <property type="entry name" value="HEQRo_perm_3TM"/>
    <property type="match status" value="1"/>
</dbReference>
<comment type="subcellular location">
    <subcellularLocation>
        <location evidence="1">Cell inner membrane</location>
        <topology evidence="1">Multi-pass membrane protein</topology>
    </subcellularLocation>
    <subcellularLocation>
        <location evidence="9">Cell membrane</location>
        <topology evidence="9">Multi-pass membrane protein</topology>
    </subcellularLocation>
</comment>
<dbReference type="GO" id="GO:0006865">
    <property type="term" value="P:amino acid transport"/>
    <property type="evidence" value="ECO:0007669"/>
    <property type="project" value="UniProtKB-KW"/>
</dbReference>
<proteinExistence type="inferred from homology"/>
<evidence type="ECO:0000313" key="11">
    <source>
        <dbReference type="EMBL" id="MBJ3776564.1"/>
    </source>
</evidence>
<evidence type="ECO:0000259" key="10">
    <source>
        <dbReference type="PROSITE" id="PS50928"/>
    </source>
</evidence>
<keyword evidence="3 9" id="KW-0813">Transport</keyword>
<keyword evidence="12" id="KW-1185">Reference proteome</keyword>
<dbReference type="GO" id="GO:0043190">
    <property type="term" value="C:ATP-binding cassette (ABC) transporter complex"/>
    <property type="evidence" value="ECO:0007669"/>
    <property type="project" value="InterPro"/>
</dbReference>
<organism evidence="11 12">
    <name type="scientific">Acuticoccus mangrovi</name>
    <dbReference type="NCBI Taxonomy" id="2796142"/>
    <lineage>
        <taxon>Bacteria</taxon>
        <taxon>Pseudomonadati</taxon>
        <taxon>Pseudomonadota</taxon>
        <taxon>Alphaproteobacteria</taxon>
        <taxon>Hyphomicrobiales</taxon>
        <taxon>Amorphaceae</taxon>
        <taxon>Acuticoccus</taxon>
    </lineage>
</organism>
<sequence length="221" mass="24155">MEFSFAFALEILPKLLRGAVVTIEATLVGFLLAILVGAGLTALRRGTPRLVSGVTRWVMEFLRSTPLLVKAYFLYFALPDFGLTMAPFVAGVVALGLHHGAFASEIMRAGLDSVPRSQREAAIALNLPEGAWRTRILIPQAARPVLPGFGNLFISMLKDTPVLYSISLAEMMFVANEIGSLQFRYNEAYIVVALIYLVFSLLGAVGVRLLERRMTLPGSRP</sequence>
<feature type="domain" description="ABC transmembrane type-1" evidence="10">
    <location>
        <begin position="15"/>
        <end position="203"/>
    </location>
</feature>
<evidence type="ECO:0000256" key="3">
    <source>
        <dbReference type="ARBA" id="ARBA00022448"/>
    </source>
</evidence>
<dbReference type="PANTHER" id="PTHR30614">
    <property type="entry name" value="MEMBRANE COMPONENT OF AMINO ACID ABC TRANSPORTER"/>
    <property type="match status" value="1"/>
</dbReference>